<evidence type="ECO:0008006" key="3">
    <source>
        <dbReference type="Google" id="ProtNLM"/>
    </source>
</evidence>
<reference evidence="1 2" key="1">
    <citation type="submission" date="2018-04" db="EMBL/GenBank/DDBJ databases">
        <authorList>
            <person name="Hagen T."/>
        </authorList>
    </citation>
    <scope>NUCLEOTIDE SEQUENCE [LARGE SCALE GENOMIC DNA]</scope>
    <source>
        <strain evidence="1 2">TPD7009</strain>
    </source>
</reference>
<dbReference type="Proteomes" id="UP000244335">
    <property type="component" value="Unassembled WGS sequence"/>
</dbReference>
<evidence type="ECO:0000313" key="1">
    <source>
        <dbReference type="EMBL" id="PVE56809.1"/>
    </source>
</evidence>
<proteinExistence type="predicted"/>
<gene>
    <name evidence="1" type="ORF">DC430_03325</name>
</gene>
<protein>
    <recommendedName>
        <fullName evidence="3">Glycosyltransferase family 25 protein</fullName>
    </recommendedName>
</protein>
<dbReference type="EMBL" id="QDFR01000001">
    <property type="protein sequence ID" value="PVE56809.1"/>
    <property type="molecule type" value="Genomic_DNA"/>
</dbReference>
<name>A0AA92HAT6_RHIRH</name>
<dbReference type="AlphaFoldDB" id="A0AA92HAT6"/>
<accession>A0AA92HAT6</accession>
<sequence>MTEHLDAILCLVHNGDARARLALRQLEKLACIGANLDAKIIQFSFQPVIVPHSKRHAWRRTLIYRRLAEEWSRYRNLPRPKKRLREKLSFYRRALKSWRRERDTVTAWQRRSAIEVNVTDKHIRAWYSFLETGADFILVMEDDAVFEVDTLLLFKDVLQFVRERVVEDKPLYIDLAGGCSLQDLEIDFLRGEKVLNRFRIYKRPVTNTACCYLLSRSLVENFVATLIDHPEYRLIGIDWMMNQLFIDLWAKNVVVDCVHAEPPIIRHGSVTGDFISWQQHYK</sequence>
<comment type="caution">
    <text evidence="1">The sequence shown here is derived from an EMBL/GenBank/DDBJ whole genome shotgun (WGS) entry which is preliminary data.</text>
</comment>
<dbReference type="RefSeq" id="WP_112521341.1">
    <property type="nucleotide sequence ID" value="NZ_QDFR01000001.1"/>
</dbReference>
<evidence type="ECO:0000313" key="2">
    <source>
        <dbReference type="Proteomes" id="UP000244335"/>
    </source>
</evidence>
<organism evidence="1 2">
    <name type="scientific">Rhizobium rhizogenes</name>
    <name type="common">Agrobacterium rhizogenes</name>
    <dbReference type="NCBI Taxonomy" id="359"/>
    <lineage>
        <taxon>Bacteria</taxon>
        <taxon>Pseudomonadati</taxon>
        <taxon>Pseudomonadota</taxon>
        <taxon>Alphaproteobacteria</taxon>
        <taxon>Hyphomicrobiales</taxon>
        <taxon>Rhizobiaceae</taxon>
        <taxon>Rhizobium/Agrobacterium group</taxon>
        <taxon>Rhizobium</taxon>
    </lineage>
</organism>